<evidence type="ECO:0000313" key="2">
    <source>
        <dbReference type="Proteomes" id="UP001352223"/>
    </source>
</evidence>
<sequence length="164" mass="16806">MPLTSQARPGPRRRSLLASLAGAALLTGCTDDGDDGARGAPSLSQEKRLNARAARESADLLGQYDQALAALPGLAARLDPLRAEIERHVEAFGGAARPSALAPSASTPPVAEKDVLKALAAAERALSDRRMTALADTATPAEHARLLASVAAAGAGHAYLLAER</sequence>
<protein>
    <recommendedName>
        <fullName evidence="3">Lipoprotein</fullName>
    </recommendedName>
</protein>
<dbReference type="RefSeq" id="WP_324776657.1">
    <property type="nucleotide sequence ID" value="NZ_BAAATS010000019.1"/>
</dbReference>
<reference evidence="1 2" key="1">
    <citation type="submission" date="2022-10" db="EMBL/GenBank/DDBJ databases">
        <authorList>
            <person name="Xie J."/>
            <person name="Shen N."/>
        </authorList>
    </citation>
    <scope>NUCLEOTIDE SEQUENCE [LARGE SCALE GENOMIC DNA]</scope>
    <source>
        <strain evidence="1 2">DSM 41681</strain>
    </source>
</reference>
<proteinExistence type="predicted"/>
<dbReference type="EMBL" id="JAOZYB010000369">
    <property type="protein sequence ID" value="MEB3966907.1"/>
    <property type="molecule type" value="Genomic_DNA"/>
</dbReference>
<keyword evidence="2" id="KW-1185">Reference proteome</keyword>
<evidence type="ECO:0000313" key="1">
    <source>
        <dbReference type="EMBL" id="MEB3966907.1"/>
    </source>
</evidence>
<gene>
    <name evidence="1" type="ORF">OKJ48_42740</name>
</gene>
<evidence type="ECO:0008006" key="3">
    <source>
        <dbReference type="Google" id="ProtNLM"/>
    </source>
</evidence>
<comment type="caution">
    <text evidence="1">The sequence shown here is derived from an EMBL/GenBank/DDBJ whole genome shotgun (WGS) entry which is preliminary data.</text>
</comment>
<name>A0ABU6CQE9_9ACTN</name>
<accession>A0ABU6CQE9</accession>
<dbReference type="Proteomes" id="UP001352223">
    <property type="component" value="Unassembled WGS sequence"/>
</dbReference>
<organism evidence="1 2">
    <name type="scientific">Streptomyces kunmingensis</name>
    <dbReference type="NCBI Taxonomy" id="68225"/>
    <lineage>
        <taxon>Bacteria</taxon>
        <taxon>Bacillati</taxon>
        <taxon>Actinomycetota</taxon>
        <taxon>Actinomycetes</taxon>
        <taxon>Kitasatosporales</taxon>
        <taxon>Streptomycetaceae</taxon>
        <taxon>Streptomyces</taxon>
    </lineage>
</organism>